<dbReference type="CDD" id="cd04301">
    <property type="entry name" value="NAT_SF"/>
    <property type="match status" value="1"/>
</dbReference>
<evidence type="ECO:0000313" key="4">
    <source>
        <dbReference type="RefSeq" id="XP_025423398.1"/>
    </source>
</evidence>
<dbReference type="SUPFAM" id="SSF55729">
    <property type="entry name" value="Acyl-CoA N-acyltransferases (Nat)"/>
    <property type="match status" value="1"/>
</dbReference>
<dbReference type="InterPro" id="IPR013653">
    <property type="entry name" value="GCN5-like_dom"/>
</dbReference>
<protein>
    <submittedName>
        <fullName evidence="4">Uncharacterized protein LOC112692816</fullName>
    </submittedName>
</protein>
<dbReference type="OrthoDB" id="61870at2759"/>
<dbReference type="InterPro" id="IPR053225">
    <property type="entry name" value="Acyl-CoA_N-acyltransferase"/>
</dbReference>
<keyword evidence="3" id="KW-1185">Reference proteome</keyword>
<evidence type="ECO:0000313" key="3">
    <source>
        <dbReference type="Proteomes" id="UP000694846"/>
    </source>
</evidence>
<dbReference type="PANTHER" id="PTHR20958">
    <property type="entry name" value="GLYCINE N-ACYLTRANSFERASE-LIKE PROTEIN"/>
    <property type="match status" value="1"/>
</dbReference>
<evidence type="ECO:0000259" key="1">
    <source>
        <dbReference type="PROSITE" id="PS51186"/>
    </source>
</evidence>
<accession>A0A2S2Q3W3</accession>
<dbReference type="Pfam" id="PF18713">
    <property type="entry name" value="DUF5645"/>
    <property type="match status" value="1"/>
</dbReference>
<dbReference type="RefSeq" id="XP_025423398.1">
    <property type="nucleotide sequence ID" value="XM_025567613.1"/>
</dbReference>
<feature type="domain" description="N-acetyltransferase" evidence="1">
    <location>
        <begin position="161"/>
        <end position="298"/>
    </location>
</feature>
<dbReference type="InterPro" id="IPR016181">
    <property type="entry name" value="Acyl_CoA_acyltransferase"/>
</dbReference>
<dbReference type="InterPro" id="IPR000182">
    <property type="entry name" value="GNAT_dom"/>
</dbReference>
<name>A0A2S2Q3W3_9HEMI</name>
<proteinExistence type="predicted"/>
<dbReference type="AlphaFoldDB" id="A0A2S2Q3W3"/>
<organism evidence="2">
    <name type="scientific">Sipha flava</name>
    <name type="common">yellow sugarcane aphid</name>
    <dbReference type="NCBI Taxonomy" id="143950"/>
    <lineage>
        <taxon>Eukaryota</taxon>
        <taxon>Metazoa</taxon>
        <taxon>Ecdysozoa</taxon>
        <taxon>Arthropoda</taxon>
        <taxon>Hexapoda</taxon>
        <taxon>Insecta</taxon>
        <taxon>Pterygota</taxon>
        <taxon>Neoptera</taxon>
        <taxon>Paraneoptera</taxon>
        <taxon>Hemiptera</taxon>
        <taxon>Sternorrhyncha</taxon>
        <taxon>Aphidomorpha</taxon>
        <taxon>Aphidoidea</taxon>
        <taxon>Aphididae</taxon>
        <taxon>Sipha</taxon>
    </lineage>
</organism>
<reference evidence="2" key="1">
    <citation type="submission" date="2018-04" db="EMBL/GenBank/DDBJ databases">
        <title>Transcriptome assembly of Sipha flava.</title>
        <authorList>
            <person name="Scully E.D."/>
            <person name="Geib S.M."/>
            <person name="Palmer N.A."/>
            <person name="Koch K."/>
            <person name="Bradshaw J."/>
            <person name="Heng-Moss T."/>
            <person name="Sarath G."/>
        </authorList>
    </citation>
    <scope>NUCLEOTIDE SEQUENCE</scope>
</reference>
<dbReference type="Gene3D" id="3.40.630.30">
    <property type="match status" value="2"/>
</dbReference>
<gene>
    <name evidence="4" type="primary">LOC112692816</name>
    <name evidence="2" type="ORF">g.54169</name>
</gene>
<dbReference type="Pfam" id="PF08445">
    <property type="entry name" value="FR47"/>
    <property type="match status" value="1"/>
</dbReference>
<dbReference type="Proteomes" id="UP000694846">
    <property type="component" value="Unplaced"/>
</dbReference>
<dbReference type="GO" id="GO:0016747">
    <property type="term" value="F:acyltransferase activity, transferring groups other than amino-acyl groups"/>
    <property type="evidence" value="ECO:0007669"/>
    <property type="project" value="InterPro"/>
</dbReference>
<dbReference type="InterPro" id="IPR041506">
    <property type="entry name" value="DUF5645"/>
</dbReference>
<dbReference type="EMBL" id="GGMS01003196">
    <property type="protein sequence ID" value="MBY72399.1"/>
    <property type="molecule type" value="Transcribed_RNA"/>
</dbReference>
<dbReference type="PROSITE" id="PS51186">
    <property type="entry name" value="GNAT"/>
    <property type="match status" value="1"/>
</dbReference>
<dbReference type="PANTHER" id="PTHR20958:SF6">
    <property type="entry name" value="GLYCINE N-ACYLTRANSFERASE-LIKE PROTEIN"/>
    <property type="match status" value="1"/>
</dbReference>
<dbReference type="GeneID" id="112692816"/>
<sequence length="300" mass="34180">MRNEYLIEMPEDVTEYFCEVVLKRDWPNSIHVYHFIKNAIAWKRGQCTALSCYKLFYLPDDIENGTFIGFLSRPEKDYPEVIVTYTSPGNEEQFQRVLINTHLIKWRNKPLFQAIPSTIKNIVCTTIEEKGLKGKLYSNAVLKWIPADTAARLDYEVPSDVYIDQLAVENIEQIYSLWAHSDVYPKSDIWDTVRLNIGFGVFSRDSRELLAWAMCGSYGGLSTLIVEPNYRGRGLGKLIVMAVTKEMGQSGITPHALINMKNNLSLSLFKSVGYMKIPEKYPYILVGDSDTSNSFDSSGP</sequence>
<evidence type="ECO:0000313" key="2">
    <source>
        <dbReference type="EMBL" id="MBY72399.1"/>
    </source>
</evidence>
<reference evidence="4" key="2">
    <citation type="submission" date="2025-04" db="UniProtKB">
        <authorList>
            <consortium name="RefSeq"/>
        </authorList>
    </citation>
    <scope>IDENTIFICATION</scope>
    <source>
        <tissue evidence="4">Whole body</tissue>
    </source>
</reference>